<protein>
    <submittedName>
        <fullName evidence="1">Uncharacterized protein</fullName>
    </submittedName>
</protein>
<dbReference type="EMBL" id="CM047583">
    <property type="protein sequence ID" value="KAI9913775.1"/>
    <property type="molecule type" value="Genomic_DNA"/>
</dbReference>
<proteinExistence type="predicted"/>
<gene>
    <name evidence="1" type="ORF">PsorP6_005283</name>
</gene>
<evidence type="ECO:0000313" key="1">
    <source>
        <dbReference type="EMBL" id="KAI9913775.1"/>
    </source>
</evidence>
<keyword evidence="2" id="KW-1185">Reference proteome</keyword>
<reference evidence="1 2" key="1">
    <citation type="journal article" date="2022" name="bioRxiv">
        <title>The genome of the oomycete Peronosclerospora sorghi, a cosmopolitan pathogen of maize and sorghum, is inflated with dispersed pseudogenes.</title>
        <authorList>
            <person name="Fletcher K."/>
            <person name="Martin F."/>
            <person name="Isakeit T."/>
            <person name="Cavanaugh K."/>
            <person name="Magill C."/>
            <person name="Michelmore R."/>
        </authorList>
    </citation>
    <scope>NUCLEOTIDE SEQUENCE [LARGE SCALE GENOMIC DNA]</scope>
    <source>
        <strain evidence="1">P6</strain>
    </source>
</reference>
<evidence type="ECO:0000313" key="2">
    <source>
        <dbReference type="Proteomes" id="UP001163321"/>
    </source>
</evidence>
<dbReference type="Proteomes" id="UP001163321">
    <property type="component" value="Chromosome 4"/>
</dbReference>
<accession>A0ACC0W6L3</accession>
<organism evidence="1 2">
    <name type="scientific">Peronosclerospora sorghi</name>
    <dbReference type="NCBI Taxonomy" id="230839"/>
    <lineage>
        <taxon>Eukaryota</taxon>
        <taxon>Sar</taxon>
        <taxon>Stramenopiles</taxon>
        <taxon>Oomycota</taxon>
        <taxon>Peronosporomycetes</taxon>
        <taxon>Peronosporales</taxon>
        <taxon>Peronosporaceae</taxon>
        <taxon>Peronosclerospora</taxon>
    </lineage>
</organism>
<sequence length="408" mass="45880">MMSSMHANLPYVAALDPSSSSIEFHGASDTCSWLQRFQIQRDEMEEPTRREWKGRNSPLFNTRLSASAMVLARKRKRKLLNDKRLSEDTEYSDYNAGDSERDSLNMEEQLTAFVEYNGSDMDSLDINPSQDFNGEEQDIGTQISQCMQSCSWEDLTDVDQIEDEASEVFDSDTKYTNHFVTDVISASRPALMPTATNTSVGCSSQNLRDFSSACFLEKTKTVSKNEVVNGFPCDKSDVSFNGKAVNATGRMEQSVKAATLHTSVGGDSAPRTTFKVKELLTQLRPIEALISFLPQWKHRRSVKRDCSFLDTCSTSERMSLHPSATSVGTSESSSDKVIELKDGCFDSSDDVPEIFTPRSKTFRRFQPSLGEPTFSLTVSSSPFMRFQPRLPRKRRKVSQLTLDGFYRL</sequence>
<comment type="caution">
    <text evidence="1">The sequence shown here is derived from an EMBL/GenBank/DDBJ whole genome shotgun (WGS) entry which is preliminary data.</text>
</comment>
<name>A0ACC0W6L3_9STRA</name>